<dbReference type="Proteomes" id="UP000580250">
    <property type="component" value="Unassembled WGS sequence"/>
</dbReference>
<proteinExistence type="predicted"/>
<comment type="caution">
    <text evidence="3">The sequence shown here is derived from an EMBL/GenBank/DDBJ whole genome shotgun (WGS) entry which is preliminary data.</text>
</comment>
<feature type="signal peptide" evidence="2">
    <location>
        <begin position="1"/>
        <end position="19"/>
    </location>
</feature>
<name>A0A6V7UZ53_MELEN</name>
<keyword evidence="2" id="KW-0732">Signal</keyword>
<feature type="region of interest" description="Disordered" evidence="1">
    <location>
        <begin position="141"/>
        <end position="201"/>
    </location>
</feature>
<gene>
    <name evidence="3" type="ORF">MENT_LOCUS19310</name>
</gene>
<dbReference type="EMBL" id="CAJEWN010000134">
    <property type="protein sequence ID" value="CAD2167983.1"/>
    <property type="molecule type" value="Genomic_DNA"/>
</dbReference>
<feature type="region of interest" description="Disordered" evidence="1">
    <location>
        <begin position="26"/>
        <end position="104"/>
    </location>
</feature>
<dbReference type="AlphaFoldDB" id="A0A6V7UZ53"/>
<evidence type="ECO:0000313" key="4">
    <source>
        <dbReference type="Proteomes" id="UP000580250"/>
    </source>
</evidence>
<accession>A0A6V7UZ53</accession>
<feature type="compositionally biased region" description="Polar residues" evidence="1">
    <location>
        <begin position="178"/>
        <end position="192"/>
    </location>
</feature>
<sequence>MKLLYFSIFIFILFNFTKSMMRFGGSGGDDSPPGRNPKKIDFDLNDPYPMDDEEINDAQQGVSNWQLEEGELQPEQGRAPQKGGPRKEMRIPGRKVPTKEEKAAYQSGQLIPLGGRNKRPPTKFEINSPSKHLQRAMSFGNEEFNSPGKSLQKSASFSYSKTSEKQSARRAMQFGGAESNSPRKQFKQSASFPKNREGKTIQRASSFAGEGRSSGLICPFEFIHTSVVRIDVLSIIPRDPNRTLGIYL</sequence>
<reference evidence="3 4" key="1">
    <citation type="submission" date="2020-08" db="EMBL/GenBank/DDBJ databases">
        <authorList>
            <person name="Koutsovoulos G."/>
            <person name="Danchin GJ E."/>
        </authorList>
    </citation>
    <scope>NUCLEOTIDE SEQUENCE [LARGE SCALE GENOMIC DNA]</scope>
</reference>
<organism evidence="3 4">
    <name type="scientific">Meloidogyne enterolobii</name>
    <name type="common">Root-knot nematode worm</name>
    <name type="synonym">Meloidogyne mayaguensis</name>
    <dbReference type="NCBI Taxonomy" id="390850"/>
    <lineage>
        <taxon>Eukaryota</taxon>
        <taxon>Metazoa</taxon>
        <taxon>Ecdysozoa</taxon>
        <taxon>Nematoda</taxon>
        <taxon>Chromadorea</taxon>
        <taxon>Rhabditida</taxon>
        <taxon>Tylenchina</taxon>
        <taxon>Tylenchomorpha</taxon>
        <taxon>Tylenchoidea</taxon>
        <taxon>Meloidogynidae</taxon>
        <taxon>Meloidogyninae</taxon>
        <taxon>Meloidogyne</taxon>
    </lineage>
</organism>
<feature type="compositionally biased region" description="Basic and acidic residues" evidence="1">
    <location>
        <begin position="85"/>
        <end position="103"/>
    </location>
</feature>
<feature type="chain" id="PRO_5027868380" evidence="2">
    <location>
        <begin position="20"/>
        <end position="248"/>
    </location>
</feature>
<feature type="compositionally biased region" description="Polar residues" evidence="1">
    <location>
        <begin position="143"/>
        <end position="161"/>
    </location>
</feature>
<evidence type="ECO:0000256" key="2">
    <source>
        <dbReference type="SAM" id="SignalP"/>
    </source>
</evidence>
<evidence type="ECO:0000256" key="1">
    <source>
        <dbReference type="SAM" id="MobiDB-lite"/>
    </source>
</evidence>
<protein>
    <submittedName>
        <fullName evidence="3">Uncharacterized protein</fullName>
    </submittedName>
</protein>
<evidence type="ECO:0000313" key="3">
    <source>
        <dbReference type="EMBL" id="CAD2167983.1"/>
    </source>
</evidence>